<feature type="region of interest" description="Disordered" evidence="1">
    <location>
        <begin position="78"/>
        <end position="98"/>
    </location>
</feature>
<accession>A0AAE0B252</accession>
<organism evidence="2 3">
    <name type="scientific">Dipteronia sinensis</name>
    <dbReference type="NCBI Taxonomy" id="43782"/>
    <lineage>
        <taxon>Eukaryota</taxon>
        <taxon>Viridiplantae</taxon>
        <taxon>Streptophyta</taxon>
        <taxon>Embryophyta</taxon>
        <taxon>Tracheophyta</taxon>
        <taxon>Spermatophyta</taxon>
        <taxon>Magnoliopsida</taxon>
        <taxon>eudicotyledons</taxon>
        <taxon>Gunneridae</taxon>
        <taxon>Pentapetalae</taxon>
        <taxon>rosids</taxon>
        <taxon>malvids</taxon>
        <taxon>Sapindales</taxon>
        <taxon>Sapindaceae</taxon>
        <taxon>Hippocastanoideae</taxon>
        <taxon>Acereae</taxon>
        <taxon>Dipteronia</taxon>
    </lineage>
</organism>
<sequence length="247" mass="26773">MTSPILTDAISPALDRGADLTTSVMQGQYCTPGNLQLQQSQFLDSAVNNEYGRLSLLNRHVNRTVRTPIAVQALPAAFQTPSPQQRPGTSFNSLTPNGSSISSQAALSVANGYIPTTTDIERQLQQQQQLRYSRSQMNTFMRPDMASSPLQYHSAAQVGLPASGTLPDTNQVSSGLSSENQNLHQQQAVNLRRPQFRSQSPSSINVSSPISRSSIRKGEHNLGSAKQQVREVAKMPGLCLVLSELQA</sequence>
<feature type="region of interest" description="Disordered" evidence="1">
    <location>
        <begin position="161"/>
        <end position="223"/>
    </location>
</feature>
<feature type="compositionally biased region" description="Polar residues" evidence="1">
    <location>
        <begin position="79"/>
        <end position="98"/>
    </location>
</feature>
<dbReference type="EMBL" id="JANJYJ010000002">
    <property type="protein sequence ID" value="KAK3227909.1"/>
    <property type="molecule type" value="Genomic_DNA"/>
</dbReference>
<reference evidence="2" key="1">
    <citation type="journal article" date="2023" name="Plant J.">
        <title>Genome sequences and population genomics provide insights into the demographic history, inbreeding, and mutation load of two 'living fossil' tree species of Dipteronia.</title>
        <authorList>
            <person name="Feng Y."/>
            <person name="Comes H.P."/>
            <person name="Chen J."/>
            <person name="Zhu S."/>
            <person name="Lu R."/>
            <person name="Zhang X."/>
            <person name="Li P."/>
            <person name="Qiu J."/>
            <person name="Olsen K.M."/>
            <person name="Qiu Y."/>
        </authorList>
    </citation>
    <scope>NUCLEOTIDE SEQUENCE</scope>
    <source>
        <strain evidence="2">NBL</strain>
    </source>
</reference>
<dbReference type="Proteomes" id="UP001281410">
    <property type="component" value="Unassembled WGS sequence"/>
</dbReference>
<evidence type="ECO:0000313" key="3">
    <source>
        <dbReference type="Proteomes" id="UP001281410"/>
    </source>
</evidence>
<comment type="caution">
    <text evidence="2">The sequence shown here is derived from an EMBL/GenBank/DDBJ whole genome shotgun (WGS) entry which is preliminary data.</text>
</comment>
<evidence type="ECO:0000256" key="1">
    <source>
        <dbReference type="SAM" id="MobiDB-lite"/>
    </source>
</evidence>
<proteinExistence type="predicted"/>
<feature type="compositionally biased region" description="Low complexity" evidence="1">
    <location>
        <begin position="192"/>
        <end position="213"/>
    </location>
</feature>
<feature type="compositionally biased region" description="Polar residues" evidence="1">
    <location>
        <begin position="166"/>
        <end position="189"/>
    </location>
</feature>
<gene>
    <name evidence="2" type="ORF">Dsin_007771</name>
</gene>
<name>A0AAE0B252_9ROSI</name>
<evidence type="ECO:0000313" key="2">
    <source>
        <dbReference type="EMBL" id="KAK3227909.1"/>
    </source>
</evidence>
<protein>
    <submittedName>
        <fullName evidence="2">Uncharacterized protein</fullName>
    </submittedName>
</protein>
<dbReference type="AlphaFoldDB" id="A0AAE0B252"/>
<keyword evidence="3" id="KW-1185">Reference proteome</keyword>